<accession>A0ABQ3QRW8</accession>
<reference evidence="1" key="1">
    <citation type="submission" date="2024-05" db="EMBL/GenBank/DDBJ databases">
        <title>Whole genome shotgun sequence of Streptomyces violascens NBRC 12920.</title>
        <authorList>
            <person name="Komaki H."/>
            <person name="Tamura T."/>
        </authorList>
    </citation>
    <scope>NUCLEOTIDE SEQUENCE</scope>
    <source>
        <strain evidence="1">NBRC 12920</strain>
    </source>
</reference>
<sequence length="99" mass="9958">MAAHESARLSGLAAIEANNALHAANRTKAEAEGAVREAAMARLQSGIAVQAANASRTTAAGIADPANTAITLIAPFSGKDIDADFAALVAKDALEMGQE</sequence>
<comment type="caution">
    <text evidence="1">The sequence shown here is derived from an EMBL/GenBank/DDBJ whole genome shotgun (WGS) entry which is preliminary data.</text>
</comment>
<name>A0ABQ3QRW8_9ACTN</name>
<protein>
    <submittedName>
        <fullName evidence="1">Uncharacterized protein</fullName>
    </submittedName>
</protein>
<proteinExistence type="predicted"/>
<dbReference type="EMBL" id="BNDY01000017">
    <property type="protein sequence ID" value="GHI39988.1"/>
    <property type="molecule type" value="Genomic_DNA"/>
</dbReference>
<dbReference type="RefSeq" id="WP_189959354.1">
    <property type="nucleotide sequence ID" value="NZ_BMUA01000001.1"/>
</dbReference>
<evidence type="ECO:0000313" key="1">
    <source>
        <dbReference type="EMBL" id="GHI39988.1"/>
    </source>
</evidence>
<gene>
    <name evidence="1" type="ORF">Sviol_43960</name>
</gene>
<dbReference type="Proteomes" id="UP001050808">
    <property type="component" value="Unassembled WGS sequence"/>
</dbReference>
<keyword evidence="2" id="KW-1185">Reference proteome</keyword>
<evidence type="ECO:0000313" key="2">
    <source>
        <dbReference type="Proteomes" id="UP001050808"/>
    </source>
</evidence>
<organism evidence="1 2">
    <name type="scientific">Streptomyces violascens</name>
    <dbReference type="NCBI Taxonomy" id="67381"/>
    <lineage>
        <taxon>Bacteria</taxon>
        <taxon>Bacillati</taxon>
        <taxon>Actinomycetota</taxon>
        <taxon>Actinomycetes</taxon>
        <taxon>Kitasatosporales</taxon>
        <taxon>Streptomycetaceae</taxon>
        <taxon>Streptomyces</taxon>
    </lineage>
</organism>